<dbReference type="KEGG" id="ngr:NAEGRDRAFT_68865"/>
<name>D2VJ08_NAEGR</name>
<evidence type="ECO:0000313" key="2">
    <source>
        <dbReference type="EMBL" id="EFC43193.1"/>
    </source>
</evidence>
<protein>
    <submittedName>
        <fullName evidence="2">Predicted protein</fullName>
    </submittedName>
</protein>
<dbReference type="Pfam" id="PF03311">
    <property type="entry name" value="Cornichon"/>
    <property type="match status" value="1"/>
</dbReference>
<evidence type="ECO:0000313" key="3">
    <source>
        <dbReference type="Proteomes" id="UP000006671"/>
    </source>
</evidence>
<feature type="transmembrane region" description="Helical" evidence="1">
    <location>
        <begin position="15"/>
        <end position="38"/>
    </location>
</feature>
<keyword evidence="1" id="KW-0472">Membrane</keyword>
<dbReference type="SMART" id="SM01398">
    <property type="entry name" value="Cornichon"/>
    <property type="match status" value="1"/>
</dbReference>
<dbReference type="VEuPathDB" id="AmoebaDB:NAEGRDRAFT_68865"/>
<dbReference type="GeneID" id="8853180"/>
<dbReference type="EMBL" id="GG738875">
    <property type="protein sequence ID" value="EFC43193.1"/>
    <property type="molecule type" value="Genomic_DNA"/>
</dbReference>
<feature type="transmembrane region" description="Helical" evidence="1">
    <location>
        <begin position="77"/>
        <end position="96"/>
    </location>
</feature>
<dbReference type="OrthoDB" id="434393at2759"/>
<dbReference type="FunCoup" id="D2VJ08">
    <property type="interactions" value="483"/>
</dbReference>
<keyword evidence="3" id="KW-1185">Reference proteome</keyword>
<organism evidence="3">
    <name type="scientific">Naegleria gruberi</name>
    <name type="common">Amoeba</name>
    <dbReference type="NCBI Taxonomy" id="5762"/>
    <lineage>
        <taxon>Eukaryota</taxon>
        <taxon>Discoba</taxon>
        <taxon>Heterolobosea</taxon>
        <taxon>Tetramitia</taxon>
        <taxon>Eutetramitia</taxon>
        <taxon>Vahlkampfiidae</taxon>
        <taxon>Naegleria</taxon>
    </lineage>
</organism>
<gene>
    <name evidence="2" type="ORF">NAEGRDRAFT_68865</name>
</gene>
<evidence type="ECO:0000256" key="1">
    <source>
        <dbReference type="SAM" id="Phobius"/>
    </source>
</evidence>
<keyword evidence="1" id="KW-1133">Transmembrane helix</keyword>
<dbReference type="InterPro" id="IPR003377">
    <property type="entry name" value="Cornichon"/>
</dbReference>
<dbReference type="STRING" id="5762.D2VJ08"/>
<sequence>MSLCKNVNIMVKIEYITHVVLCFVLAIFYNNTYVALLLNAPVIIYHLKCYFDRSFELDPTDLYREIGKRKKEAIAHIVYYVVLFGFYLYSFIRAVIDFESH</sequence>
<dbReference type="OMA" id="CKNVNIM"/>
<dbReference type="AlphaFoldDB" id="D2VJ08"/>
<dbReference type="RefSeq" id="XP_002675937.1">
    <property type="nucleotide sequence ID" value="XM_002675891.1"/>
</dbReference>
<dbReference type="Proteomes" id="UP000006671">
    <property type="component" value="Unassembled WGS sequence"/>
</dbReference>
<proteinExistence type="predicted"/>
<dbReference type="InParanoid" id="D2VJ08"/>
<accession>D2VJ08</accession>
<keyword evidence="1" id="KW-0812">Transmembrane</keyword>
<dbReference type="GO" id="GO:0016192">
    <property type="term" value="P:vesicle-mediated transport"/>
    <property type="evidence" value="ECO:0007669"/>
    <property type="project" value="InterPro"/>
</dbReference>
<reference evidence="2 3" key="1">
    <citation type="journal article" date="2010" name="Cell">
        <title>The genome of Naegleria gruberi illuminates early eukaryotic versatility.</title>
        <authorList>
            <person name="Fritz-Laylin L.K."/>
            <person name="Prochnik S.E."/>
            <person name="Ginger M.L."/>
            <person name="Dacks J.B."/>
            <person name="Carpenter M.L."/>
            <person name="Field M.C."/>
            <person name="Kuo A."/>
            <person name="Paredez A."/>
            <person name="Chapman J."/>
            <person name="Pham J."/>
            <person name="Shu S."/>
            <person name="Neupane R."/>
            <person name="Cipriano M."/>
            <person name="Mancuso J."/>
            <person name="Tu H."/>
            <person name="Salamov A."/>
            <person name="Lindquist E."/>
            <person name="Shapiro H."/>
            <person name="Lucas S."/>
            <person name="Grigoriev I.V."/>
            <person name="Cande W.Z."/>
            <person name="Fulton C."/>
            <person name="Rokhsar D.S."/>
            <person name="Dawson S.C."/>
        </authorList>
    </citation>
    <scope>NUCLEOTIDE SEQUENCE [LARGE SCALE GENOMIC DNA]</scope>
    <source>
        <strain evidence="2 3">NEG-M</strain>
    </source>
</reference>